<dbReference type="PANTHER" id="PTHR43479">
    <property type="entry name" value="ACREF/ENVCD OPERON REPRESSOR-RELATED"/>
    <property type="match status" value="1"/>
</dbReference>
<dbReference type="InterPro" id="IPR039532">
    <property type="entry name" value="TetR_C_Firmicutes"/>
</dbReference>
<keyword evidence="1 2" id="KW-0238">DNA-binding</keyword>
<reference evidence="4 5" key="1">
    <citation type="submission" date="2017-10" db="EMBL/GenBank/DDBJ databases">
        <title>Draft genome of Chryseomicrobium casticus sp. nov.</title>
        <authorList>
            <person name="Chakraborty R."/>
            <person name="Saha T."/>
        </authorList>
    </citation>
    <scope>NUCLEOTIDE SEQUENCE [LARGE SCALE GENOMIC DNA]</scope>
    <source>
        <strain evidence="4 5">ET03</strain>
    </source>
</reference>
<comment type="caution">
    <text evidence="4">The sequence shown here is derived from an EMBL/GenBank/DDBJ whole genome shotgun (WGS) entry which is preliminary data.</text>
</comment>
<keyword evidence="5" id="KW-1185">Reference proteome</keyword>
<sequence>MMKQESAAARRTKSHLQQALLELVKNKGFHHVTVKDIVEWSDYNRTTFYLYYHDKYELSDALIAEKLSGLEQAVGSAYFTGQLVHTQTMGAESFALLHYIKQHRAFFDLLFVPDTLPGLVHQFPETIERIYQEQFSFQTLNDLPVDMDLFKRYMANGLYGLIRDWIQTNYAKEEQQFINELIQLSQAHIGSYTFFGQTKKDSSH</sequence>
<dbReference type="EMBL" id="PCGR01000003">
    <property type="protein sequence ID" value="PJK16284.1"/>
    <property type="molecule type" value="Genomic_DNA"/>
</dbReference>
<evidence type="ECO:0000313" key="4">
    <source>
        <dbReference type="EMBL" id="PJK16284.1"/>
    </source>
</evidence>
<dbReference type="InterPro" id="IPR009057">
    <property type="entry name" value="Homeodomain-like_sf"/>
</dbReference>
<evidence type="ECO:0000256" key="1">
    <source>
        <dbReference type="ARBA" id="ARBA00023125"/>
    </source>
</evidence>
<dbReference type="InterPro" id="IPR050624">
    <property type="entry name" value="HTH-type_Tx_Regulator"/>
</dbReference>
<dbReference type="PROSITE" id="PS50977">
    <property type="entry name" value="HTH_TETR_2"/>
    <property type="match status" value="1"/>
</dbReference>
<dbReference type="Gene3D" id="1.10.357.10">
    <property type="entry name" value="Tetracycline Repressor, domain 2"/>
    <property type="match status" value="1"/>
</dbReference>
<dbReference type="RefSeq" id="WP_100354057.1">
    <property type="nucleotide sequence ID" value="NZ_PCGR01000003.1"/>
</dbReference>
<dbReference type="PANTHER" id="PTHR43479:SF7">
    <property type="entry name" value="TETR-FAMILY TRANSCRIPTIONAL REGULATOR"/>
    <property type="match status" value="1"/>
</dbReference>
<proteinExistence type="predicted"/>
<organism evidence="4 5">
    <name type="scientific">Chryseomicrobium excrementi</name>
    <dbReference type="NCBI Taxonomy" id="2041346"/>
    <lineage>
        <taxon>Bacteria</taxon>
        <taxon>Bacillati</taxon>
        <taxon>Bacillota</taxon>
        <taxon>Bacilli</taxon>
        <taxon>Bacillales</taxon>
        <taxon>Caryophanaceae</taxon>
        <taxon>Chryseomicrobium</taxon>
    </lineage>
</organism>
<dbReference type="OrthoDB" id="9810250at2"/>
<dbReference type="GO" id="GO:0003677">
    <property type="term" value="F:DNA binding"/>
    <property type="evidence" value="ECO:0007669"/>
    <property type="project" value="UniProtKB-UniRule"/>
</dbReference>
<gene>
    <name evidence="4" type="ORF">CQS04_10285</name>
</gene>
<dbReference type="InterPro" id="IPR001647">
    <property type="entry name" value="HTH_TetR"/>
</dbReference>
<dbReference type="Pfam" id="PF14278">
    <property type="entry name" value="TetR_C_8"/>
    <property type="match status" value="1"/>
</dbReference>
<evidence type="ECO:0000313" key="5">
    <source>
        <dbReference type="Proteomes" id="UP000228680"/>
    </source>
</evidence>
<feature type="DNA-binding region" description="H-T-H motif" evidence="2">
    <location>
        <begin position="33"/>
        <end position="52"/>
    </location>
</feature>
<evidence type="ECO:0000256" key="2">
    <source>
        <dbReference type="PROSITE-ProRule" id="PRU00335"/>
    </source>
</evidence>
<dbReference type="Proteomes" id="UP000228680">
    <property type="component" value="Unassembled WGS sequence"/>
</dbReference>
<evidence type="ECO:0000259" key="3">
    <source>
        <dbReference type="PROSITE" id="PS50977"/>
    </source>
</evidence>
<accession>A0A2M9EYK1</accession>
<dbReference type="AlphaFoldDB" id="A0A2M9EYK1"/>
<feature type="domain" description="HTH tetR-type" evidence="3">
    <location>
        <begin position="10"/>
        <end position="70"/>
    </location>
</feature>
<protein>
    <submittedName>
        <fullName evidence="4">TetR family transcriptional regulator</fullName>
    </submittedName>
</protein>
<dbReference type="Pfam" id="PF00440">
    <property type="entry name" value="TetR_N"/>
    <property type="match status" value="1"/>
</dbReference>
<dbReference type="SUPFAM" id="SSF46689">
    <property type="entry name" value="Homeodomain-like"/>
    <property type="match status" value="1"/>
</dbReference>
<name>A0A2M9EYK1_9BACL</name>